<dbReference type="STRING" id="402676.B6JVW7"/>
<dbReference type="SUPFAM" id="SSF52540">
    <property type="entry name" value="P-loop containing nucleoside triphosphate hydrolases"/>
    <property type="match status" value="1"/>
</dbReference>
<name>B6JVW7_SCHJY</name>
<reference evidence="2 4" key="1">
    <citation type="journal article" date="2011" name="Science">
        <title>Comparative functional genomics of the fission yeasts.</title>
        <authorList>
            <person name="Rhind N."/>
            <person name="Chen Z."/>
            <person name="Yassour M."/>
            <person name="Thompson D.A."/>
            <person name="Haas B.J."/>
            <person name="Habib N."/>
            <person name="Wapinski I."/>
            <person name="Roy S."/>
            <person name="Lin M.F."/>
            <person name="Heiman D.I."/>
            <person name="Young S.K."/>
            <person name="Furuya K."/>
            <person name="Guo Y."/>
            <person name="Pidoux A."/>
            <person name="Chen H.M."/>
            <person name="Robbertse B."/>
            <person name="Goldberg J.M."/>
            <person name="Aoki K."/>
            <person name="Bayne E.H."/>
            <person name="Berlin A.M."/>
            <person name="Desjardins C.A."/>
            <person name="Dobbs E."/>
            <person name="Dukaj L."/>
            <person name="Fan L."/>
            <person name="FitzGerald M.G."/>
            <person name="French C."/>
            <person name="Gujja S."/>
            <person name="Hansen K."/>
            <person name="Keifenheim D."/>
            <person name="Levin J.Z."/>
            <person name="Mosher R.A."/>
            <person name="Mueller C.A."/>
            <person name="Pfiffner J."/>
            <person name="Priest M."/>
            <person name="Russ C."/>
            <person name="Smialowska A."/>
            <person name="Swoboda P."/>
            <person name="Sykes S.M."/>
            <person name="Vaughn M."/>
            <person name="Vengrova S."/>
            <person name="Yoder R."/>
            <person name="Zeng Q."/>
            <person name="Allshire R."/>
            <person name="Baulcombe D."/>
            <person name="Birren B.W."/>
            <person name="Brown W."/>
            <person name="Ekwall K."/>
            <person name="Kellis M."/>
            <person name="Leatherwood J."/>
            <person name="Levin H."/>
            <person name="Margalit H."/>
            <person name="Martienssen R."/>
            <person name="Nieduszynski C.A."/>
            <person name="Spatafora J.W."/>
            <person name="Friedman N."/>
            <person name="Dalgaard J.Z."/>
            <person name="Baumann P."/>
            <person name="Niki H."/>
            <person name="Regev A."/>
            <person name="Nusbaum C."/>
        </authorList>
    </citation>
    <scope>NUCLEOTIDE SEQUENCE [LARGE SCALE GENOMIC DNA]</scope>
    <source>
        <strain evidence="4">yFS275 / FY16936</strain>
    </source>
</reference>
<dbReference type="eggNOG" id="KOG2702">
    <property type="taxonomic scope" value="Eukaryota"/>
</dbReference>
<evidence type="ECO:0000313" key="2">
    <source>
        <dbReference type="EMBL" id="EEB05518.1"/>
    </source>
</evidence>
<keyword evidence="2" id="KW-0418">Kinase</keyword>
<keyword evidence="4" id="KW-1185">Reference proteome</keyword>
<dbReference type="AlphaFoldDB" id="B6JVW7"/>
<dbReference type="GO" id="GO:0005524">
    <property type="term" value="F:ATP binding"/>
    <property type="evidence" value="ECO:0007669"/>
    <property type="project" value="InterPro"/>
</dbReference>
<dbReference type="OMA" id="EVWFVEV"/>
<evidence type="ECO:0000259" key="1">
    <source>
        <dbReference type="Pfam" id="PF00485"/>
    </source>
</evidence>
<dbReference type="Gene3D" id="3.40.50.300">
    <property type="entry name" value="P-loop containing nucleotide triphosphate hydrolases"/>
    <property type="match status" value="2"/>
</dbReference>
<dbReference type="InterPro" id="IPR027417">
    <property type="entry name" value="P-loop_NTPase"/>
</dbReference>
<dbReference type="Pfam" id="PF00485">
    <property type="entry name" value="PRK"/>
    <property type="match status" value="1"/>
</dbReference>
<evidence type="ECO:0000313" key="3">
    <source>
        <dbReference type="JaponicusDB" id="SJAG_00533"/>
    </source>
</evidence>
<dbReference type="GeneID" id="7051230"/>
<dbReference type="PANTHER" id="PTHR10285">
    <property type="entry name" value="URIDINE KINASE"/>
    <property type="match status" value="1"/>
</dbReference>
<protein>
    <submittedName>
        <fullName evidence="2">Nicotinamide riboside kinase</fullName>
    </submittedName>
</protein>
<dbReference type="InterPro" id="IPR006083">
    <property type="entry name" value="PRK/URK"/>
</dbReference>
<dbReference type="JaponicusDB" id="SJAG_00533">
    <property type="gene designation" value="yfh7"/>
</dbReference>
<organism evidence="2 4">
    <name type="scientific">Schizosaccharomyces japonicus (strain yFS275 / FY16936)</name>
    <name type="common">Fission yeast</name>
    <dbReference type="NCBI Taxonomy" id="402676"/>
    <lineage>
        <taxon>Eukaryota</taxon>
        <taxon>Fungi</taxon>
        <taxon>Dikarya</taxon>
        <taxon>Ascomycota</taxon>
        <taxon>Taphrinomycotina</taxon>
        <taxon>Schizosaccharomycetes</taxon>
        <taxon>Schizosaccharomycetales</taxon>
        <taxon>Schizosaccharomycetaceae</taxon>
        <taxon>Schizosaccharomyces</taxon>
    </lineage>
</organism>
<dbReference type="Proteomes" id="UP000001744">
    <property type="component" value="Unassembled WGS sequence"/>
</dbReference>
<accession>B6JVW7</accession>
<dbReference type="VEuPathDB" id="FungiDB:SJAG_00533"/>
<dbReference type="RefSeq" id="XP_002171811.1">
    <property type="nucleotide sequence ID" value="XM_002171775.2"/>
</dbReference>
<sequence>MSLFSSIEARLHHQKRVLVAVAGGPGSGKSTLVAQLVQQWNTRSESGSAVAVPMDGFHYPLAYLDSLENAEEARARRGAHWTFDASKFCALVHQLRERTDAPVYAPSFDHSVGDPVEKDIEVLPCHTVVFLEGNYLLLDLPPWSEAARMYDIRVFLPIDVATARERLVRRHMLAGLAKTREEAEKRADSNDLPNLLFVQQHLLHPDLVWDSTTSSTSEGSPY</sequence>
<keyword evidence="2" id="KW-0808">Transferase</keyword>
<feature type="domain" description="Phosphoribulokinase/uridine kinase" evidence="1">
    <location>
        <begin position="19"/>
        <end position="161"/>
    </location>
</feature>
<gene>
    <name evidence="3" type="primary">yfh7</name>
    <name evidence="2" type="ORF">SJAG_00533</name>
</gene>
<dbReference type="HOGENOM" id="CLU_067202_0_1_1"/>
<evidence type="ECO:0000313" key="4">
    <source>
        <dbReference type="Proteomes" id="UP000001744"/>
    </source>
</evidence>
<dbReference type="OrthoDB" id="6362633at2759"/>
<dbReference type="EMBL" id="KE651166">
    <property type="protein sequence ID" value="EEB05518.1"/>
    <property type="molecule type" value="Genomic_DNA"/>
</dbReference>
<proteinExistence type="predicted"/>
<dbReference type="GO" id="GO:0016301">
    <property type="term" value="F:kinase activity"/>
    <property type="evidence" value="ECO:0007669"/>
    <property type="project" value="UniProtKB-KW"/>
</dbReference>